<dbReference type="Proteomes" id="UP001601992">
    <property type="component" value="Unassembled WGS sequence"/>
</dbReference>
<dbReference type="SUPFAM" id="SSF51679">
    <property type="entry name" value="Bacterial luciferase-like"/>
    <property type="match status" value="1"/>
</dbReference>
<dbReference type="InterPro" id="IPR011251">
    <property type="entry name" value="Luciferase-like_dom"/>
</dbReference>
<dbReference type="InterPro" id="IPR050564">
    <property type="entry name" value="F420-G6PD/mer"/>
</dbReference>
<reference evidence="3 4" key="1">
    <citation type="submission" date="2024-10" db="EMBL/GenBank/DDBJ databases">
        <title>The Natural Products Discovery Center: Release of the First 8490 Sequenced Strains for Exploring Actinobacteria Biosynthetic Diversity.</title>
        <authorList>
            <person name="Kalkreuter E."/>
            <person name="Kautsar S.A."/>
            <person name="Yang D."/>
            <person name="Bader C.D."/>
            <person name="Teijaro C.N."/>
            <person name="Fluegel L."/>
            <person name="Davis C.M."/>
            <person name="Simpson J.R."/>
            <person name="Lauterbach L."/>
            <person name="Steele A.D."/>
            <person name="Gui C."/>
            <person name="Meng S."/>
            <person name="Li G."/>
            <person name="Viehrig K."/>
            <person name="Ye F."/>
            <person name="Su P."/>
            <person name="Kiefer A.F."/>
            <person name="Nichols A."/>
            <person name="Cepeda A.J."/>
            <person name="Yan W."/>
            <person name="Fan B."/>
            <person name="Jiang Y."/>
            <person name="Adhikari A."/>
            <person name="Zheng C.-J."/>
            <person name="Schuster L."/>
            <person name="Cowan T.M."/>
            <person name="Smanski M.J."/>
            <person name="Chevrette M.G."/>
            <person name="De Carvalho L.P.S."/>
            <person name="Shen B."/>
        </authorList>
    </citation>
    <scope>NUCLEOTIDE SEQUENCE [LARGE SCALE GENOMIC DNA]</scope>
    <source>
        <strain evidence="3 4">NPDC002593</strain>
    </source>
</reference>
<evidence type="ECO:0000256" key="1">
    <source>
        <dbReference type="ARBA" id="ARBA00023002"/>
    </source>
</evidence>
<gene>
    <name evidence="3" type="ORF">ACFYXQ_46790</name>
</gene>
<evidence type="ECO:0000313" key="3">
    <source>
        <dbReference type="EMBL" id="MFF3575262.1"/>
    </source>
</evidence>
<dbReference type="InterPro" id="IPR036661">
    <property type="entry name" value="Luciferase-like_sf"/>
</dbReference>
<dbReference type="NCBIfam" id="TIGR03620">
    <property type="entry name" value="F420_MSMEG_4141"/>
    <property type="match status" value="1"/>
</dbReference>
<evidence type="ECO:0000313" key="4">
    <source>
        <dbReference type="Proteomes" id="UP001601992"/>
    </source>
</evidence>
<dbReference type="EC" id="1.-.-.-" evidence="3"/>
<dbReference type="PANTHER" id="PTHR43244">
    <property type="match status" value="1"/>
</dbReference>
<dbReference type="GO" id="GO:0016491">
    <property type="term" value="F:oxidoreductase activity"/>
    <property type="evidence" value="ECO:0007669"/>
    <property type="project" value="UniProtKB-KW"/>
</dbReference>
<keyword evidence="4" id="KW-1185">Reference proteome</keyword>
<dbReference type="EMBL" id="JBIAQY010000046">
    <property type="protein sequence ID" value="MFF3575262.1"/>
    <property type="molecule type" value="Genomic_DNA"/>
</dbReference>
<comment type="caution">
    <text evidence="3">The sequence shown here is derived from an EMBL/GenBank/DDBJ whole genome shotgun (WGS) entry which is preliminary data.</text>
</comment>
<dbReference type="InterPro" id="IPR019922">
    <property type="entry name" value="Lucif-like_OxRdatse_MSMEG_4141"/>
</dbReference>
<accession>A0ABW6SGE2</accession>
<dbReference type="Pfam" id="PF00296">
    <property type="entry name" value="Bac_luciferase"/>
    <property type="match status" value="1"/>
</dbReference>
<sequence length="282" mass="30542">MTIENLGKVGVWAYPSMVTPESAAELERLGYRALWLGNPGAELDLVRPLLAATEHLVVGSYIVNVWAVPATTAAEAFHRIEAEFPGRFLLGVGAGHREINTDYRSPYRATVDYFDQLDDLGVPRERRALAALGPRMLDLARERSAGALPYLITPDYIRAARGRLGADALLAAEQKFVLDQDPDRARAEGRKRLAGYLGLSNYTTNLRRIGFTDEDLALPGSDRVVDALALHGDVDQVVTGLRAHLDAGADHVVAQALTADGDLMPALRALAAGIVRDLPART</sequence>
<feature type="domain" description="Luciferase-like" evidence="2">
    <location>
        <begin position="21"/>
        <end position="114"/>
    </location>
</feature>
<evidence type="ECO:0000259" key="2">
    <source>
        <dbReference type="Pfam" id="PF00296"/>
    </source>
</evidence>
<dbReference type="PANTHER" id="PTHR43244:SF1">
    <property type="entry name" value="5,10-METHYLENETETRAHYDROMETHANOPTERIN REDUCTASE"/>
    <property type="match status" value="1"/>
</dbReference>
<keyword evidence="1 3" id="KW-0560">Oxidoreductase</keyword>
<organism evidence="3 4">
    <name type="scientific">Nocardia jiangxiensis</name>
    <dbReference type="NCBI Taxonomy" id="282685"/>
    <lineage>
        <taxon>Bacteria</taxon>
        <taxon>Bacillati</taxon>
        <taxon>Actinomycetota</taxon>
        <taxon>Actinomycetes</taxon>
        <taxon>Mycobacteriales</taxon>
        <taxon>Nocardiaceae</taxon>
        <taxon>Nocardia</taxon>
    </lineage>
</organism>
<protein>
    <submittedName>
        <fullName evidence="3">LLM class F420-dependent oxidoreductase</fullName>
        <ecNumber evidence="3">1.-.-.-</ecNumber>
    </submittedName>
</protein>
<name>A0ABW6SGE2_9NOCA</name>
<dbReference type="Gene3D" id="3.20.20.30">
    <property type="entry name" value="Luciferase-like domain"/>
    <property type="match status" value="2"/>
</dbReference>
<dbReference type="RefSeq" id="WP_040819891.1">
    <property type="nucleotide sequence ID" value="NZ_JBIAQY010000046.1"/>
</dbReference>
<proteinExistence type="predicted"/>